<comment type="caution">
    <text evidence="1">The sequence shown here is derived from an EMBL/GenBank/DDBJ whole genome shotgun (WGS) entry which is preliminary data.</text>
</comment>
<name>A0AAD5U4F3_9FUNG</name>
<organism evidence="1 2">
    <name type="scientific">Clydaea vesicula</name>
    <dbReference type="NCBI Taxonomy" id="447962"/>
    <lineage>
        <taxon>Eukaryota</taxon>
        <taxon>Fungi</taxon>
        <taxon>Fungi incertae sedis</taxon>
        <taxon>Chytridiomycota</taxon>
        <taxon>Chytridiomycota incertae sedis</taxon>
        <taxon>Chytridiomycetes</taxon>
        <taxon>Lobulomycetales</taxon>
        <taxon>Lobulomycetaceae</taxon>
        <taxon>Clydaea</taxon>
    </lineage>
</organism>
<proteinExistence type="predicted"/>
<keyword evidence="2" id="KW-1185">Reference proteome</keyword>
<gene>
    <name evidence="1" type="ORF">HK099_000461</name>
</gene>
<protein>
    <submittedName>
        <fullName evidence="1">Uncharacterized protein</fullName>
    </submittedName>
</protein>
<dbReference type="AlphaFoldDB" id="A0AAD5U4F3"/>
<evidence type="ECO:0000313" key="1">
    <source>
        <dbReference type="EMBL" id="KAJ3223977.1"/>
    </source>
</evidence>
<evidence type="ECO:0000313" key="2">
    <source>
        <dbReference type="Proteomes" id="UP001211065"/>
    </source>
</evidence>
<sequence length="581" mass="67166">MSERNPSQDFTDRLAELKLRILRERVQSLNNQKKIIVDDFVYVPKLKETAYLNQSYFQQQPNEEKQENLITENNKLPYLNKSVNKIPIKNDFKEKEQEDSYDKVTNVEELRGNSAIYVKNHEAKINNSTVEIQKSKPCSSESICKHREESHHRDDKLGLNMEEMIRNVTMQNFQLQQMILQNTLISQVGKINNSQVLPSEIFTQNKQPFAQQQQKSLFLVNEFTQTERTQENLNKVENTKSEALKPRKRTAILKKSLRAAFLAVFFVSFLKHLLLKKKKLPKRISRAMLITSEGLLKKHYKKLIEFHSAIAEIALCSKDGGLIMGKDSFFQSNKVGETCLKKVLHHLTSCIEQISFEDLVSKYGNTSPIITVLKLIVTGEGIPPYFLWTGNDCLINLSNNNQNYENNNLENGNVVISNPNQIKTAIIYFLILKNLVIKLLLQPVESNLISKYNLKVVKNLKSVSMFIYYIVYTICKPLDLISSPPVTTFCPEFENLLDSIEEKFLELEQKKKTNNTTTESNLNNSFRGLDSFSSKKNFTHYDKQFLKLSKSLQFSLEDSQQRIGLWVTSMLVSNQKIDFFL</sequence>
<dbReference type="Proteomes" id="UP001211065">
    <property type="component" value="Unassembled WGS sequence"/>
</dbReference>
<accession>A0AAD5U4F3</accession>
<dbReference type="EMBL" id="JADGJW010000110">
    <property type="protein sequence ID" value="KAJ3223977.1"/>
    <property type="molecule type" value="Genomic_DNA"/>
</dbReference>
<reference evidence="1" key="1">
    <citation type="submission" date="2020-05" db="EMBL/GenBank/DDBJ databases">
        <title>Phylogenomic resolution of chytrid fungi.</title>
        <authorList>
            <person name="Stajich J.E."/>
            <person name="Amses K."/>
            <person name="Simmons R."/>
            <person name="Seto K."/>
            <person name="Myers J."/>
            <person name="Bonds A."/>
            <person name="Quandt C.A."/>
            <person name="Barry K."/>
            <person name="Liu P."/>
            <person name="Grigoriev I."/>
            <person name="Longcore J.E."/>
            <person name="James T.Y."/>
        </authorList>
    </citation>
    <scope>NUCLEOTIDE SEQUENCE</scope>
    <source>
        <strain evidence="1">JEL0476</strain>
    </source>
</reference>